<name>A0ABD6AWC0_9EURY</name>
<feature type="transmembrane region" description="Helical" evidence="1">
    <location>
        <begin position="116"/>
        <end position="136"/>
    </location>
</feature>
<keyword evidence="3" id="KW-1185">Reference proteome</keyword>
<organism evidence="2 3">
    <name type="scientific">Halomarina rubra</name>
    <dbReference type="NCBI Taxonomy" id="2071873"/>
    <lineage>
        <taxon>Archaea</taxon>
        <taxon>Methanobacteriati</taxon>
        <taxon>Methanobacteriota</taxon>
        <taxon>Stenosarchaea group</taxon>
        <taxon>Halobacteria</taxon>
        <taxon>Halobacteriales</taxon>
        <taxon>Natronomonadaceae</taxon>
        <taxon>Halomarina</taxon>
    </lineage>
</organism>
<dbReference type="Pfam" id="PF19545">
    <property type="entry name" value="DUF6069"/>
    <property type="match status" value="1"/>
</dbReference>
<dbReference type="Proteomes" id="UP001597187">
    <property type="component" value="Unassembled WGS sequence"/>
</dbReference>
<dbReference type="EMBL" id="JBHUDC010000005">
    <property type="protein sequence ID" value="MFD1513868.1"/>
    <property type="molecule type" value="Genomic_DNA"/>
</dbReference>
<evidence type="ECO:0000256" key="1">
    <source>
        <dbReference type="SAM" id="Phobius"/>
    </source>
</evidence>
<feature type="transmembrane region" description="Helical" evidence="1">
    <location>
        <begin position="86"/>
        <end position="104"/>
    </location>
</feature>
<evidence type="ECO:0000313" key="2">
    <source>
        <dbReference type="EMBL" id="MFD1513868.1"/>
    </source>
</evidence>
<feature type="transmembrane region" description="Helical" evidence="1">
    <location>
        <begin position="58"/>
        <end position="77"/>
    </location>
</feature>
<keyword evidence="1" id="KW-0472">Membrane</keyword>
<dbReference type="RefSeq" id="WP_250873830.1">
    <property type="nucleotide sequence ID" value="NZ_JALXFV010000005.1"/>
</dbReference>
<reference evidence="2 3" key="1">
    <citation type="journal article" date="2019" name="Int. J. Syst. Evol. Microbiol.">
        <title>The Global Catalogue of Microorganisms (GCM) 10K type strain sequencing project: providing services to taxonomists for standard genome sequencing and annotation.</title>
        <authorList>
            <consortium name="The Broad Institute Genomics Platform"/>
            <consortium name="The Broad Institute Genome Sequencing Center for Infectious Disease"/>
            <person name="Wu L."/>
            <person name="Ma J."/>
        </authorList>
    </citation>
    <scope>NUCLEOTIDE SEQUENCE [LARGE SCALE GENOMIC DNA]</scope>
    <source>
        <strain evidence="2 3">CGMCC 1.12563</strain>
    </source>
</reference>
<protein>
    <submittedName>
        <fullName evidence="2">DUF6069 family protein</fullName>
    </submittedName>
</protein>
<dbReference type="InterPro" id="IPR045713">
    <property type="entry name" value="DUF6069"/>
</dbReference>
<sequence>MASQSVTTPRSVPSGRDLASRGVAAILFAIVAVALGRGVAGALLGVPDGFDPLSWPSLVGVATLAGVCGSVAFTVLARTTARPERWFVRVAVAVLVLSFVPLAVVGPTIPGATTELLAVLGAMHVAVAVGVTVPLVRTPAPSTEVETASSGD</sequence>
<gene>
    <name evidence="2" type="ORF">ACFSBT_11325</name>
</gene>
<keyword evidence="1" id="KW-0812">Transmembrane</keyword>
<dbReference type="AlphaFoldDB" id="A0ABD6AWC0"/>
<comment type="caution">
    <text evidence="2">The sequence shown here is derived from an EMBL/GenBank/DDBJ whole genome shotgun (WGS) entry which is preliminary data.</text>
</comment>
<proteinExistence type="predicted"/>
<evidence type="ECO:0000313" key="3">
    <source>
        <dbReference type="Proteomes" id="UP001597187"/>
    </source>
</evidence>
<keyword evidence="1" id="KW-1133">Transmembrane helix</keyword>
<accession>A0ABD6AWC0</accession>
<feature type="transmembrane region" description="Helical" evidence="1">
    <location>
        <begin position="23"/>
        <end position="46"/>
    </location>
</feature>